<keyword evidence="2 6" id="KW-0812">Transmembrane</keyword>
<dbReference type="PANTHER" id="PTHR37422:SF13">
    <property type="entry name" value="LIPOPOLYSACCHARIDE BIOSYNTHESIS PROTEIN PA4999-RELATED"/>
    <property type="match status" value="1"/>
</dbReference>
<evidence type="ECO:0000313" key="9">
    <source>
        <dbReference type="Proteomes" id="UP001464555"/>
    </source>
</evidence>
<evidence type="ECO:0000256" key="4">
    <source>
        <dbReference type="ARBA" id="ARBA00023136"/>
    </source>
</evidence>
<dbReference type="GO" id="GO:0016874">
    <property type="term" value="F:ligase activity"/>
    <property type="evidence" value="ECO:0007669"/>
    <property type="project" value="UniProtKB-KW"/>
</dbReference>
<dbReference type="InterPro" id="IPR007016">
    <property type="entry name" value="O-antigen_ligase-rel_domated"/>
</dbReference>
<accession>A0ABU9I0R5</accession>
<sequence>MGTIYNFSSNALLKRIGLSPGKKPLVFFISAVLITLPLGYAYNSIVLILFVLYSLLSAKKGNVHISKMLLLPMFLYGFMVLSLLWSIDIESTLKALSKEAALLFVPLAFFFNRRFIRMGRCAILKNFSRGMVLAGIVVLARALIRYILTGNTDVFFYHELATRDINAIYLSALFSVPLFWFLTVKSKSFWNYAGFIFLFGLIFLLASKTVIIVDVLITGIYLLFYTRMQKRAKITMFVLFMASAIILGYYGKVGERLVAEFTTKSKTENGVNILTVKEAWETQRFTHNDYFNGSAFRIYQIRIFTELLTEEPIVFTGYGLNASPKKVYEKGIEHNVSPDDGTGYGYGVQNFHNQYVETFADLGIFGFLLLLLILGANLKKAFKTKDFIHIAFAILMIALLLTESFLWRQRGIVFFTMLYCLFNGLLPKGFDKERHEKNTNNGSSRLPGVTPL</sequence>
<keyword evidence="9" id="KW-1185">Reference proteome</keyword>
<evidence type="ECO:0000256" key="1">
    <source>
        <dbReference type="ARBA" id="ARBA00004141"/>
    </source>
</evidence>
<feature type="region of interest" description="Disordered" evidence="5">
    <location>
        <begin position="433"/>
        <end position="452"/>
    </location>
</feature>
<feature type="transmembrane region" description="Helical" evidence="6">
    <location>
        <begin position="234"/>
        <end position="251"/>
    </location>
</feature>
<dbReference type="Proteomes" id="UP001464555">
    <property type="component" value="Unassembled WGS sequence"/>
</dbReference>
<feature type="transmembrane region" description="Helical" evidence="6">
    <location>
        <begin position="355"/>
        <end position="375"/>
    </location>
</feature>
<feature type="transmembrane region" description="Helical" evidence="6">
    <location>
        <begin position="131"/>
        <end position="148"/>
    </location>
</feature>
<feature type="domain" description="O-antigen ligase-related" evidence="7">
    <location>
        <begin position="194"/>
        <end position="371"/>
    </location>
</feature>
<feature type="transmembrane region" description="Helical" evidence="6">
    <location>
        <begin position="387"/>
        <end position="406"/>
    </location>
</feature>
<keyword evidence="8" id="KW-0436">Ligase</keyword>
<feature type="transmembrane region" description="Helical" evidence="6">
    <location>
        <begin position="211"/>
        <end position="227"/>
    </location>
</feature>
<feature type="transmembrane region" description="Helical" evidence="6">
    <location>
        <begin position="189"/>
        <end position="205"/>
    </location>
</feature>
<organism evidence="8 9">
    <name type="scientific">Flavobacterium arundinis</name>
    <dbReference type="NCBI Taxonomy" id="3139143"/>
    <lineage>
        <taxon>Bacteria</taxon>
        <taxon>Pseudomonadati</taxon>
        <taxon>Bacteroidota</taxon>
        <taxon>Flavobacteriia</taxon>
        <taxon>Flavobacteriales</taxon>
        <taxon>Flavobacteriaceae</taxon>
        <taxon>Flavobacterium</taxon>
    </lineage>
</organism>
<comment type="subcellular location">
    <subcellularLocation>
        <location evidence="1">Membrane</location>
        <topology evidence="1">Multi-pass membrane protein</topology>
    </subcellularLocation>
</comment>
<protein>
    <submittedName>
        <fullName evidence="8">O-antigen ligase family protein</fullName>
    </submittedName>
</protein>
<evidence type="ECO:0000256" key="6">
    <source>
        <dbReference type="SAM" id="Phobius"/>
    </source>
</evidence>
<evidence type="ECO:0000256" key="2">
    <source>
        <dbReference type="ARBA" id="ARBA00022692"/>
    </source>
</evidence>
<evidence type="ECO:0000259" key="7">
    <source>
        <dbReference type="Pfam" id="PF04932"/>
    </source>
</evidence>
<feature type="transmembrane region" description="Helical" evidence="6">
    <location>
        <begin position="68"/>
        <end position="87"/>
    </location>
</feature>
<feature type="transmembrane region" description="Helical" evidence="6">
    <location>
        <begin position="25"/>
        <end position="56"/>
    </location>
</feature>
<evidence type="ECO:0000313" key="8">
    <source>
        <dbReference type="EMBL" id="MEL1246015.1"/>
    </source>
</evidence>
<keyword evidence="3 6" id="KW-1133">Transmembrane helix</keyword>
<feature type="transmembrane region" description="Helical" evidence="6">
    <location>
        <begin position="160"/>
        <end position="182"/>
    </location>
</feature>
<comment type="caution">
    <text evidence="8">The sequence shown here is derived from an EMBL/GenBank/DDBJ whole genome shotgun (WGS) entry which is preliminary data.</text>
</comment>
<reference evidence="8 9" key="1">
    <citation type="submission" date="2024-04" db="EMBL/GenBank/DDBJ databases">
        <title>Flavobacterium sp. DGU11 16S ribosomal RNA gene Genome sequencing and assembly.</title>
        <authorList>
            <person name="Park S."/>
        </authorList>
    </citation>
    <scope>NUCLEOTIDE SEQUENCE [LARGE SCALE GENOMIC DNA]</scope>
    <source>
        <strain evidence="8 9">DGU11</strain>
    </source>
</reference>
<name>A0ABU9I0R5_9FLAO</name>
<keyword evidence="4 6" id="KW-0472">Membrane</keyword>
<dbReference type="Pfam" id="PF04932">
    <property type="entry name" value="Wzy_C"/>
    <property type="match status" value="1"/>
</dbReference>
<evidence type="ECO:0000256" key="5">
    <source>
        <dbReference type="SAM" id="MobiDB-lite"/>
    </source>
</evidence>
<dbReference type="EMBL" id="JBBYHR010000011">
    <property type="protein sequence ID" value="MEL1246015.1"/>
    <property type="molecule type" value="Genomic_DNA"/>
</dbReference>
<feature type="transmembrane region" description="Helical" evidence="6">
    <location>
        <begin position="93"/>
        <end position="111"/>
    </location>
</feature>
<dbReference type="RefSeq" id="WP_341698311.1">
    <property type="nucleotide sequence ID" value="NZ_JBBYHR010000011.1"/>
</dbReference>
<dbReference type="PANTHER" id="PTHR37422">
    <property type="entry name" value="TEICHURONIC ACID BIOSYNTHESIS PROTEIN TUAE"/>
    <property type="match status" value="1"/>
</dbReference>
<gene>
    <name evidence="8" type="ORF">AAEO56_17205</name>
</gene>
<proteinExistence type="predicted"/>
<evidence type="ECO:0000256" key="3">
    <source>
        <dbReference type="ARBA" id="ARBA00022989"/>
    </source>
</evidence>
<dbReference type="InterPro" id="IPR051533">
    <property type="entry name" value="WaaL-like"/>
</dbReference>
<feature type="transmembrane region" description="Helical" evidence="6">
    <location>
        <begin position="412"/>
        <end position="430"/>
    </location>
</feature>